<dbReference type="EMBL" id="ML736181">
    <property type="protein sequence ID" value="KAE8380443.1"/>
    <property type="molecule type" value="Genomic_DNA"/>
</dbReference>
<evidence type="ECO:0000256" key="5">
    <source>
        <dbReference type="ARBA" id="ARBA00022692"/>
    </source>
</evidence>
<protein>
    <recommendedName>
        <fullName evidence="14">Acyl-CoA desaturase</fullName>
        <ecNumber evidence="14">1.14.19.1</ecNumber>
    </recommendedName>
</protein>
<dbReference type="EC" id="1.14.19.1" evidence="14"/>
<gene>
    <name evidence="17" type="ORF">BDV26DRAFT_279512</name>
</gene>
<organism evidence="17 18">
    <name type="scientific">Aspergillus bertholletiae</name>
    <dbReference type="NCBI Taxonomy" id="1226010"/>
    <lineage>
        <taxon>Eukaryota</taxon>
        <taxon>Fungi</taxon>
        <taxon>Dikarya</taxon>
        <taxon>Ascomycota</taxon>
        <taxon>Pezizomycotina</taxon>
        <taxon>Eurotiomycetes</taxon>
        <taxon>Eurotiomycetidae</taxon>
        <taxon>Eurotiales</taxon>
        <taxon>Aspergillaceae</taxon>
        <taxon>Aspergillus</taxon>
        <taxon>Aspergillus subgen. Circumdati</taxon>
    </lineage>
</organism>
<evidence type="ECO:0000313" key="18">
    <source>
        <dbReference type="Proteomes" id="UP000326198"/>
    </source>
</evidence>
<keyword evidence="11 14" id="KW-0443">Lipid metabolism</keyword>
<dbReference type="PROSITE" id="PS00476">
    <property type="entry name" value="FATTY_ACID_DESATUR_1"/>
    <property type="match status" value="1"/>
</dbReference>
<evidence type="ECO:0000313" key="17">
    <source>
        <dbReference type="EMBL" id="KAE8380443.1"/>
    </source>
</evidence>
<proteinExistence type="inferred from homology"/>
<accession>A0A5N7BF93</accession>
<keyword evidence="3 14" id="KW-0444">Lipid biosynthesis</keyword>
<evidence type="ECO:0000259" key="16">
    <source>
        <dbReference type="PROSITE" id="PS50255"/>
    </source>
</evidence>
<dbReference type="PANTHER" id="PTHR11351">
    <property type="entry name" value="ACYL-COA DESATURASE"/>
    <property type="match status" value="1"/>
</dbReference>
<keyword evidence="5 15" id="KW-0812">Transmembrane</keyword>
<keyword evidence="13 14" id="KW-0275">Fatty acid biosynthesis</keyword>
<evidence type="ECO:0000256" key="4">
    <source>
        <dbReference type="ARBA" id="ARBA00022617"/>
    </source>
</evidence>
<evidence type="ECO:0000256" key="2">
    <source>
        <dbReference type="ARBA" id="ARBA00009295"/>
    </source>
</evidence>
<dbReference type="GO" id="GO:0006636">
    <property type="term" value="P:unsaturated fatty acid biosynthetic process"/>
    <property type="evidence" value="ECO:0007669"/>
    <property type="project" value="UniProtKB-UniRule"/>
</dbReference>
<feature type="domain" description="Cytochrome b5 heme-binding" evidence="16">
    <location>
        <begin position="307"/>
        <end position="385"/>
    </location>
</feature>
<evidence type="ECO:0000256" key="11">
    <source>
        <dbReference type="ARBA" id="ARBA00023098"/>
    </source>
</evidence>
<feature type="transmembrane region" description="Helical" evidence="15">
    <location>
        <begin position="76"/>
        <end position="94"/>
    </location>
</feature>
<evidence type="ECO:0000256" key="13">
    <source>
        <dbReference type="ARBA" id="ARBA00023160"/>
    </source>
</evidence>
<dbReference type="Proteomes" id="UP000326198">
    <property type="component" value="Unassembled WGS sequence"/>
</dbReference>
<keyword evidence="7 14" id="KW-0276">Fatty acid metabolism</keyword>
<keyword evidence="14" id="KW-0249">Electron transport</keyword>
<dbReference type="PRINTS" id="PR00075">
    <property type="entry name" value="FACDDSATRASE"/>
</dbReference>
<keyword evidence="6 14" id="KW-0479">Metal-binding</keyword>
<dbReference type="SUPFAM" id="SSF55856">
    <property type="entry name" value="Cytochrome b5-like heme/steroid binding domain"/>
    <property type="match status" value="1"/>
</dbReference>
<dbReference type="CDD" id="cd03505">
    <property type="entry name" value="Delta9-FADS-like"/>
    <property type="match status" value="1"/>
</dbReference>
<dbReference type="AlphaFoldDB" id="A0A5N7BF93"/>
<dbReference type="Pfam" id="PF00487">
    <property type="entry name" value="FA_desaturase"/>
    <property type="match status" value="1"/>
</dbReference>
<dbReference type="InterPro" id="IPR018506">
    <property type="entry name" value="Cyt_B5_heme-BS"/>
</dbReference>
<comment type="catalytic activity">
    <reaction evidence="14">
        <text>octadecanoyl-CoA + 2 Fe(II)-[cytochrome b5] + O2 + 2 H(+) = (9Z)-octadecenoyl-CoA + 2 Fe(III)-[cytochrome b5] + 2 H2O</text>
        <dbReference type="Rhea" id="RHEA:19721"/>
        <dbReference type="Rhea" id="RHEA-COMP:10438"/>
        <dbReference type="Rhea" id="RHEA-COMP:10439"/>
        <dbReference type="ChEBI" id="CHEBI:15377"/>
        <dbReference type="ChEBI" id="CHEBI:15378"/>
        <dbReference type="ChEBI" id="CHEBI:15379"/>
        <dbReference type="ChEBI" id="CHEBI:29033"/>
        <dbReference type="ChEBI" id="CHEBI:29034"/>
        <dbReference type="ChEBI" id="CHEBI:57387"/>
        <dbReference type="ChEBI" id="CHEBI:57394"/>
        <dbReference type="EC" id="1.14.19.1"/>
    </reaction>
</comment>
<dbReference type="InterPro" id="IPR009160">
    <property type="entry name" value="Acyl-CoA_deSatase_haem/ster-bd"/>
</dbReference>
<feature type="transmembrane region" description="Helical" evidence="15">
    <location>
        <begin position="12"/>
        <end position="33"/>
    </location>
</feature>
<keyword evidence="18" id="KW-1185">Reference proteome</keyword>
<dbReference type="Gene3D" id="3.10.120.10">
    <property type="entry name" value="Cytochrome b5-like heme/steroid binding domain"/>
    <property type="match status" value="1"/>
</dbReference>
<dbReference type="GO" id="GO:0004768">
    <property type="term" value="F:stearoyl-CoA 9-desaturase activity"/>
    <property type="evidence" value="ECO:0007669"/>
    <property type="project" value="UniProtKB-UniRule"/>
</dbReference>
<reference evidence="17 18" key="1">
    <citation type="submission" date="2019-04" db="EMBL/GenBank/DDBJ databases">
        <title>Friends and foes A comparative genomics studyof 23 Aspergillus species from section Flavi.</title>
        <authorList>
            <consortium name="DOE Joint Genome Institute"/>
            <person name="Kjaerbolling I."/>
            <person name="Vesth T."/>
            <person name="Frisvad J.C."/>
            <person name="Nybo J.L."/>
            <person name="Theobald S."/>
            <person name="Kildgaard S."/>
            <person name="Isbrandt T."/>
            <person name="Kuo A."/>
            <person name="Sato A."/>
            <person name="Lyhne E.K."/>
            <person name="Kogle M.E."/>
            <person name="Wiebenga A."/>
            <person name="Kun R.S."/>
            <person name="Lubbers R.J."/>
            <person name="Makela M.R."/>
            <person name="Barry K."/>
            <person name="Chovatia M."/>
            <person name="Clum A."/>
            <person name="Daum C."/>
            <person name="Haridas S."/>
            <person name="He G."/>
            <person name="LaButti K."/>
            <person name="Lipzen A."/>
            <person name="Mondo S."/>
            <person name="Riley R."/>
            <person name="Salamov A."/>
            <person name="Simmons B.A."/>
            <person name="Magnuson J.K."/>
            <person name="Henrissat B."/>
            <person name="Mortensen U.H."/>
            <person name="Larsen T.O."/>
            <person name="Devries R.P."/>
            <person name="Grigoriev I.V."/>
            <person name="Machida M."/>
            <person name="Baker S.E."/>
            <person name="Andersen M.R."/>
        </authorList>
    </citation>
    <scope>NUCLEOTIDE SEQUENCE [LARGE SCALE GENOMIC DNA]</scope>
    <source>
        <strain evidence="17 18">IBT 29228</strain>
    </source>
</reference>
<keyword evidence="14" id="KW-0813">Transport</keyword>
<dbReference type="PROSITE" id="PS50255">
    <property type="entry name" value="CYTOCHROME_B5_2"/>
    <property type="match status" value="1"/>
</dbReference>
<keyword evidence="4 14" id="KW-0349">Heme</keyword>
<comment type="similarity">
    <text evidence="2 14">Belongs to the fatty acid desaturase type 1 family.</text>
</comment>
<dbReference type="InterPro" id="IPR015876">
    <property type="entry name" value="Acyl-CoA_DS"/>
</dbReference>
<evidence type="ECO:0000256" key="10">
    <source>
        <dbReference type="ARBA" id="ARBA00023004"/>
    </source>
</evidence>
<dbReference type="SMART" id="SM01117">
    <property type="entry name" value="Cyt-b5"/>
    <property type="match status" value="1"/>
</dbReference>
<comment type="function">
    <text evidence="14">Stearoyl-CoA desaturase that utilizes O(2) and electrons from reduced cytochrome b5 to introduce the first double bond into saturated fatty acyl-CoA substrates.</text>
</comment>
<dbReference type="InterPro" id="IPR036400">
    <property type="entry name" value="Cyt_B5-like_heme/steroid_sf"/>
</dbReference>
<evidence type="ECO:0000256" key="12">
    <source>
        <dbReference type="ARBA" id="ARBA00023136"/>
    </source>
</evidence>
<sequence length="397" mass="45715">MSQYELRWYQRIQWAAATVLIILPMLTLCLIPWTPLNKRTLLFSWGYAHNTGICITAGYHRLWSHQSYNASWPLKLYLAIFGAAAMEGPILWWARKHRAHHRYTDTDEDPYSVKDGLLHAHFLWIVFKQRRRTRYVDSSDLEADPIVQWQYRHFPVLAILMGWVFPMVIIGVLFEDWIGGFVYGAILKMVYVHHSTFCINSLAHSLGERPYDDRATPCDNLFASLLTMGEGYHNFHHTFPSDYRNGVRWYQYDCTKWVIAIWEKLGLAYELKRVQQTEIERARLQELGKALTQQMKVLPQGEPLQSLPVMGWSEYQQLSKNGKAMVALDGIIHDVSGFIAEHPGGQKLMQGFIGKDATAAFNGGIYSHSKVARNILPFTRSGSVNHTVVYIKQPVPS</sequence>
<dbReference type="GO" id="GO:0005789">
    <property type="term" value="C:endoplasmic reticulum membrane"/>
    <property type="evidence" value="ECO:0007669"/>
    <property type="project" value="TreeGrafter"/>
</dbReference>
<evidence type="ECO:0000256" key="15">
    <source>
        <dbReference type="SAM" id="Phobius"/>
    </source>
</evidence>
<comment type="cofactor">
    <cofactor evidence="14">
        <name>Fe(2+)</name>
        <dbReference type="ChEBI" id="CHEBI:29033"/>
    </cofactor>
    <text evidence="14">Expected to bind 2 Fe(2+) ions per subunit.</text>
</comment>
<evidence type="ECO:0000256" key="1">
    <source>
        <dbReference type="ARBA" id="ARBA00004141"/>
    </source>
</evidence>
<feature type="transmembrane region" description="Helical" evidence="15">
    <location>
        <begin position="154"/>
        <end position="174"/>
    </location>
</feature>
<dbReference type="OrthoDB" id="10260134at2759"/>
<evidence type="ECO:0000256" key="3">
    <source>
        <dbReference type="ARBA" id="ARBA00022516"/>
    </source>
</evidence>
<keyword evidence="10 14" id="KW-0408">Iron</keyword>
<dbReference type="InterPro" id="IPR001199">
    <property type="entry name" value="Cyt_B5-like_heme/steroid-bd"/>
</dbReference>
<evidence type="ECO:0000256" key="8">
    <source>
        <dbReference type="ARBA" id="ARBA00022989"/>
    </source>
</evidence>
<dbReference type="PIRSF" id="PIRSF000345">
    <property type="entry name" value="OLE1"/>
    <property type="match status" value="1"/>
</dbReference>
<keyword evidence="9 14" id="KW-0560">Oxidoreductase</keyword>
<dbReference type="GO" id="GO:0005506">
    <property type="term" value="F:iron ion binding"/>
    <property type="evidence" value="ECO:0007669"/>
    <property type="project" value="TreeGrafter"/>
</dbReference>
<evidence type="ECO:0000256" key="14">
    <source>
        <dbReference type="PIRNR" id="PIRNR000345"/>
    </source>
</evidence>
<name>A0A5N7BF93_9EURO</name>
<dbReference type="PROSITE" id="PS00191">
    <property type="entry name" value="CYTOCHROME_B5_1"/>
    <property type="match status" value="1"/>
</dbReference>
<comment type="subcellular location">
    <subcellularLocation>
        <location evidence="1">Membrane</location>
        <topology evidence="1">Multi-pass membrane protein</topology>
    </subcellularLocation>
</comment>
<dbReference type="InterPro" id="IPR005804">
    <property type="entry name" value="FA_desaturase_dom"/>
</dbReference>
<dbReference type="GO" id="GO:0020037">
    <property type="term" value="F:heme binding"/>
    <property type="evidence" value="ECO:0007669"/>
    <property type="project" value="InterPro"/>
</dbReference>
<keyword evidence="12 15" id="KW-0472">Membrane</keyword>
<dbReference type="Pfam" id="PF00173">
    <property type="entry name" value="Cyt-b5"/>
    <property type="match status" value="1"/>
</dbReference>
<dbReference type="InterPro" id="IPR001522">
    <property type="entry name" value="FADS-1_CS"/>
</dbReference>
<evidence type="ECO:0000256" key="6">
    <source>
        <dbReference type="ARBA" id="ARBA00022723"/>
    </source>
</evidence>
<dbReference type="PANTHER" id="PTHR11351:SF31">
    <property type="entry name" value="DESATURASE 1, ISOFORM A-RELATED"/>
    <property type="match status" value="1"/>
</dbReference>
<keyword evidence="8 15" id="KW-1133">Transmembrane helix</keyword>
<evidence type="ECO:0000256" key="7">
    <source>
        <dbReference type="ARBA" id="ARBA00022832"/>
    </source>
</evidence>
<evidence type="ECO:0000256" key="9">
    <source>
        <dbReference type="ARBA" id="ARBA00023002"/>
    </source>
</evidence>